<dbReference type="Gene3D" id="2.60.40.10">
    <property type="entry name" value="Immunoglobulins"/>
    <property type="match status" value="1"/>
</dbReference>
<dbReference type="RefSeq" id="WP_125691620.1">
    <property type="nucleotide sequence ID" value="NZ_RHNY01000003.1"/>
</dbReference>
<dbReference type="InterPro" id="IPR044056">
    <property type="entry name" value="InlI_Ig-like"/>
</dbReference>
<dbReference type="Proteomes" id="UP001596254">
    <property type="component" value="Unassembled WGS sequence"/>
</dbReference>
<organism evidence="2 3">
    <name type="scientific">Levilactobacillus tongjiangensis</name>
    <dbReference type="NCBI Taxonomy" id="2486023"/>
    <lineage>
        <taxon>Bacteria</taxon>
        <taxon>Bacillati</taxon>
        <taxon>Bacillota</taxon>
        <taxon>Bacilli</taxon>
        <taxon>Lactobacillales</taxon>
        <taxon>Lactobacillaceae</taxon>
        <taxon>Levilactobacillus</taxon>
    </lineage>
</organism>
<feature type="domain" description="Internalin I Ig-like" evidence="1">
    <location>
        <begin position="244"/>
        <end position="306"/>
    </location>
</feature>
<protein>
    <recommendedName>
        <fullName evidence="1">Internalin I Ig-like domain-containing protein</fullName>
    </recommendedName>
</protein>
<gene>
    <name evidence="2" type="ORF">ACFP1G_06825</name>
</gene>
<sequence length="321" mass="34052">MIVVGVSLFSLMATNEMHDDVTAKAADVTVSFDIYTQEMNDPEDKVAGGSTSVTLPEEDVASLTYGDAFKLAKDQVGYDFSGMFETLFGAVNNVLTPEEALGQLTLQSGMTDLSQSQVDDVITKYQEAFKNSSISWETYQKRLAQNITPQRIGDSNDYEGEAFYVPLVENDVTNTINYVLPDGKTAAKSRQVTGYAGMAAVTIKSPSVPGYVPSQSQVALKFTKAGTYTTTVNYAKPSVADQATLTADPTATVTAGESVTADTFNAQATNADGARIPVSLDLSQAKLKTPGTYSVVLTAANAKKLTVTLKVVAAPQAVVAK</sequence>
<dbReference type="Pfam" id="PF18981">
    <property type="entry name" value="InlK_D3"/>
    <property type="match status" value="1"/>
</dbReference>
<keyword evidence="3" id="KW-1185">Reference proteome</keyword>
<evidence type="ECO:0000313" key="2">
    <source>
        <dbReference type="EMBL" id="MFC6207190.1"/>
    </source>
</evidence>
<proteinExistence type="predicted"/>
<comment type="caution">
    <text evidence="2">The sequence shown here is derived from an EMBL/GenBank/DDBJ whole genome shotgun (WGS) entry which is preliminary data.</text>
</comment>
<reference evidence="3" key="1">
    <citation type="journal article" date="2019" name="Int. J. Syst. Evol. Microbiol.">
        <title>The Global Catalogue of Microorganisms (GCM) 10K type strain sequencing project: providing services to taxonomists for standard genome sequencing and annotation.</title>
        <authorList>
            <consortium name="The Broad Institute Genomics Platform"/>
            <consortium name="The Broad Institute Genome Sequencing Center for Infectious Disease"/>
            <person name="Wu L."/>
            <person name="Ma J."/>
        </authorList>
    </citation>
    <scope>NUCLEOTIDE SEQUENCE [LARGE SCALE GENOMIC DNA]</scope>
    <source>
        <strain evidence="3">CCM 8905</strain>
    </source>
</reference>
<dbReference type="EMBL" id="JBHSSK010000021">
    <property type="protein sequence ID" value="MFC6207190.1"/>
    <property type="molecule type" value="Genomic_DNA"/>
</dbReference>
<dbReference type="InterPro" id="IPR013783">
    <property type="entry name" value="Ig-like_fold"/>
</dbReference>
<name>A0ABW1STV7_9LACO</name>
<evidence type="ECO:0000313" key="3">
    <source>
        <dbReference type="Proteomes" id="UP001596254"/>
    </source>
</evidence>
<accession>A0ABW1STV7</accession>
<evidence type="ECO:0000259" key="1">
    <source>
        <dbReference type="Pfam" id="PF18981"/>
    </source>
</evidence>